<protein>
    <submittedName>
        <fullName evidence="1">Uncharacterized protein</fullName>
    </submittedName>
</protein>
<dbReference type="EMBL" id="QRBI01000123">
    <property type="protein sequence ID" value="RMC05425.1"/>
    <property type="molecule type" value="Genomic_DNA"/>
</dbReference>
<dbReference type="STRING" id="333673.A0A3M0JXB4"/>
<evidence type="ECO:0000313" key="1">
    <source>
        <dbReference type="EMBL" id="RMC05425.1"/>
    </source>
</evidence>
<dbReference type="OrthoDB" id="416454at2759"/>
<comment type="caution">
    <text evidence="1">The sequence shown here is derived from an EMBL/GenBank/DDBJ whole genome shotgun (WGS) entry which is preliminary data.</text>
</comment>
<dbReference type="PANTHER" id="PTHR33332">
    <property type="entry name" value="REVERSE TRANSCRIPTASE DOMAIN-CONTAINING PROTEIN"/>
    <property type="match status" value="1"/>
</dbReference>
<keyword evidence="2" id="KW-1185">Reference proteome</keyword>
<proteinExistence type="predicted"/>
<name>A0A3M0JXB4_HIRRU</name>
<evidence type="ECO:0000313" key="2">
    <source>
        <dbReference type="Proteomes" id="UP000269221"/>
    </source>
</evidence>
<reference evidence="1 2" key="1">
    <citation type="submission" date="2018-07" db="EMBL/GenBank/DDBJ databases">
        <title>A high quality draft genome assembly of the barn swallow (H. rustica rustica).</title>
        <authorList>
            <person name="Formenti G."/>
            <person name="Chiara M."/>
            <person name="Poveda L."/>
            <person name="Francoijs K.-J."/>
            <person name="Bonisoli-Alquati A."/>
            <person name="Canova L."/>
            <person name="Gianfranceschi L."/>
            <person name="Horner D.S."/>
            <person name="Saino N."/>
        </authorList>
    </citation>
    <scope>NUCLEOTIDE SEQUENCE [LARGE SCALE GENOMIC DNA]</scope>
    <source>
        <strain evidence="1">Chelidonia</strain>
        <tissue evidence="1">Blood</tissue>
    </source>
</reference>
<dbReference type="Proteomes" id="UP000269221">
    <property type="component" value="Unassembled WGS sequence"/>
</dbReference>
<gene>
    <name evidence="1" type="ORF">DUI87_18617</name>
</gene>
<dbReference type="AlphaFoldDB" id="A0A3M0JXB4"/>
<organism evidence="1 2">
    <name type="scientific">Hirundo rustica rustica</name>
    <dbReference type="NCBI Taxonomy" id="333673"/>
    <lineage>
        <taxon>Eukaryota</taxon>
        <taxon>Metazoa</taxon>
        <taxon>Chordata</taxon>
        <taxon>Craniata</taxon>
        <taxon>Vertebrata</taxon>
        <taxon>Euteleostomi</taxon>
        <taxon>Archelosauria</taxon>
        <taxon>Archosauria</taxon>
        <taxon>Dinosauria</taxon>
        <taxon>Saurischia</taxon>
        <taxon>Theropoda</taxon>
        <taxon>Coelurosauria</taxon>
        <taxon>Aves</taxon>
        <taxon>Neognathae</taxon>
        <taxon>Neoaves</taxon>
        <taxon>Telluraves</taxon>
        <taxon>Australaves</taxon>
        <taxon>Passeriformes</taxon>
        <taxon>Sylvioidea</taxon>
        <taxon>Hirundinidae</taxon>
        <taxon>Hirundo</taxon>
    </lineage>
</organism>
<sequence length="132" mass="14723">MTVLEPVLFNICIDDLDTGAACTVSKSAEETKLGGAVGCLRGQEPLQWYLDRLEHWAITSGMKYWILHLEKSNTRHETKLGEEWLENSPAERDLGVLAASKEANPILECIKHSITSQSKETIILLYLALAQL</sequence>
<accession>A0A3M0JXB4</accession>